<sequence>MTGESSQMRTRLYSKCVVRSWFSIMCLEGNSTRSESLDVIANVNKFDPLIRDFPLSCFRDK</sequence>
<proteinExistence type="predicted"/>
<dbReference type="EMBL" id="ML213619">
    <property type="protein sequence ID" value="TFK35760.1"/>
    <property type="molecule type" value="Genomic_DNA"/>
</dbReference>
<organism evidence="1 2">
    <name type="scientific">Crucibulum laeve</name>
    <dbReference type="NCBI Taxonomy" id="68775"/>
    <lineage>
        <taxon>Eukaryota</taxon>
        <taxon>Fungi</taxon>
        <taxon>Dikarya</taxon>
        <taxon>Basidiomycota</taxon>
        <taxon>Agaricomycotina</taxon>
        <taxon>Agaricomycetes</taxon>
        <taxon>Agaricomycetidae</taxon>
        <taxon>Agaricales</taxon>
        <taxon>Agaricineae</taxon>
        <taxon>Nidulariaceae</taxon>
        <taxon>Crucibulum</taxon>
    </lineage>
</organism>
<protein>
    <submittedName>
        <fullName evidence="1">Uncharacterized protein</fullName>
    </submittedName>
</protein>
<evidence type="ECO:0000313" key="1">
    <source>
        <dbReference type="EMBL" id="TFK35760.1"/>
    </source>
</evidence>
<gene>
    <name evidence="1" type="ORF">BDQ12DRAFT_687884</name>
</gene>
<accession>A0A5C3LS55</accession>
<evidence type="ECO:0000313" key="2">
    <source>
        <dbReference type="Proteomes" id="UP000308652"/>
    </source>
</evidence>
<dbReference type="AlphaFoldDB" id="A0A5C3LS55"/>
<name>A0A5C3LS55_9AGAR</name>
<keyword evidence="2" id="KW-1185">Reference proteome</keyword>
<reference evidence="1 2" key="1">
    <citation type="journal article" date="2019" name="Nat. Ecol. Evol.">
        <title>Megaphylogeny resolves global patterns of mushroom evolution.</title>
        <authorList>
            <person name="Varga T."/>
            <person name="Krizsan K."/>
            <person name="Foldi C."/>
            <person name="Dima B."/>
            <person name="Sanchez-Garcia M."/>
            <person name="Sanchez-Ramirez S."/>
            <person name="Szollosi G.J."/>
            <person name="Szarkandi J.G."/>
            <person name="Papp V."/>
            <person name="Albert L."/>
            <person name="Andreopoulos W."/>
            <person name="Angelini C."/>
            <person name="Antonin V."/>
            <person name="Barry K.W."/>
            <person name="Bougher N.L."/>
            <person name="Buchanan P."/>
            <person name="Buyck B."/>
            <person name="Bense V."/>
            <person name="Catcheside P."/>
            <person name="Chovatia M."/>
            <person name="Cooper J."/>
            <person name="Damon W."/>
            <person name="Desjardin D."/>
            <person name="Finy P."/>
            <person name="Geml J."/>
            <person name="Haridas S."/>
            <person name="Hughes K."/>
            <person name="Justo A."/>
            <person name="Karasinski D."/>
            <person name="Kautmanova I."/>
            <person name="Kiss B."/>
            <person name="Kocsube S."/>
            <person name="Kotiranta H."/>
            <person name="LaButti K.M."/>
            <person name="Lechner B.E."/>
            <person name="Liimatainen K."/>
            <person name="Lipzen A."/>
            <person name="Lukacs Z."/>
            <person name="Mihaltcheva S."/>
            <person name="Morgado L.N."/>
            <person name="Niskanen T."/>
            <person name="Noordeloos M.E."/>
            <person name="Ohm R.A."/>
            <person name="Ortiz-Santana B."/>
            <person name="Ovrebo C."/>
            <person name="Racz N."/>
            <person name="Riley R."/>
            <person name="Savchenko A."/>
            <person name="Shiryaev A."/>
            <person name="Soop K."/>
            <person name="Spirin V."/>
            <person name="Szebenyi C."/>
            <person name="Tomsovsky M."/>
            <person name="Tulloss R.E."/>
            <person name="Uehling J."/>
            <person name="Grigoriev I.V."/>
            <person name="Vagvolgyi C."/>
            <person name="Papp T."/>
            <person name="Martin F.M."/>
            <person name="Miettinen O."/>
            <person name="Hibbett D.S."/>
            <person name="Nagy L.G."/>
        </authorList>
    </citation>
    <scope>NUCLEOTIDE SEQUENCE [LARGE SCALE GENOMIC DNA]</scope>
    <source>
        <strain evidence="1 2">CBS 166.37</strain>
    </source>
</reference>
<dbReference type="Proteomes" id="UP000308652">
    <property type="component" value="Unassembled WGS sequence"/>
</dbReference>